<organism evidence="1 2">
    <name type="scientific">Flavobacterium alkalisoli</name>
    <dbReference type="NCBI Taxonomy" id="2602769"/>
    <lineage>
        <taxon>Bacteria</taxon>
        <taxon>Pseudomonadati</taxon>
        <taxon>Bacteroidota</taxon>
        <taxon>Flavobacteriia</taxon>
        <taxon>Flavobacteriales</taxon>
        <taxon>Flavobacteriaceae</taxon>
        <taxon>Flavobacterium</taxon>
    </lineage>
</organism>
<dbReference type="OrthoDB" id="9110500at2"/>
<sequence>MKIVLSSFCYKCFDETDQTKESYNNLKDKFVDRNIEINNDNIYTLYCEKGHTTTVQFQNEKFEFLFDYGVMALIDGYSKESVSTIASSFERFIEFYIKALSINRNVDIKTFTSSWKLISKQSERQLGAFYVLQMYEFGETKFIIANKWIEFRNKVIHQGYIPSREEAIEYGDYILQLTMSILLYTRDYYNRNIFKDMIFYREINKSSDRHSIASIPTIINLQSLASIDYHCKKLHDVIESIKHNKFYTHFYSRRG</sequence>
<reference evidence="1 2" key="1">
    <citation type="submission" date="2019-08" db="EMBL/GenBank/DDBJ databases">
        <title>Flavobacterium alkalisoli sp. nov., isolated from rhizosphere soil of Suaeda salsa.</title>
        <authorList>
            <person name="Sun J.-Q."/>
            <person name="Xu L."/>
        </authorList>
    </citation>
    <scope>NUCLEOTIDE SEQUENCE [LARGE SCALE GENOMIC DNA]</scope>
    <source>
        <strain evidence="1 2">XS-5</strain>
    </source>
</reference>
<dbReference type="RefSeq" id="WP_147584018.1">
    <property type="nucleotide sequence ID" value="NZ_CP042831.1"/>
</dbReference>
<dbReference type="KEGG" id="fak:FUA48_13525"/>
<dbReference type="AlphaFoldDB" id="A0A5B9FXB7"/>
<evidence type="ECO:0000313" key="2">
    <source>
        <dbReference type="Proteomes" id="UP000321222"/>
    </source>
</evidence>
<keyword evidence="2" id="KW-1185">Reference proteome</keyword>
<dbReference type="Proteomes" id="UP000321222">
    <property type="component" value="Chromosome"/>
</dbReference>
<gene>
    <name evidence="1" type="ORF">FUA48_13525</name>
</gene>
<name>A0A5B9FXB7_9FLAO</name>
<protein>
    <submittedName>
        <fullName evidence="1">Uncharacterized protein</fullName>
    </submittedName>
</protein>
<dbReference type="EMBL" id="CP042831">
    <property type="protein sequence ID" value="QEE50556.1"/>
    <property type="molecule type" value="Genomic_DNA"/>
</dbReference>
<proteinExistence type="predicted"/>
<accession>A0A5B9FXB7</accession>
<evidence type="ECO:0000313" key="1">
    <source>
        <dbReference type="EMBL" id="QEE50556.1"/>
    </source>
</evidence>